<evidence type="ECO:0000313" key="1">
    <source>
        <dbReference type="EMBL" id="ODM13353.1"/>
    </source>
</evidence>
<evidence type="ECO:0000313" key="2">
    <source>
        <dbReference type="Proteomes" id="UP000095003"/>
    </source>
</evidence>
<sequence length="35" mass="3949">MDSFFEQEVDFDMEILVGVDCSTDKTVEILGSEYG</sequence>
<gene>
    <name evidence="1" type="ORF">BEH84_01068</name>
</gene>
<dbReference type="EMBL" id="MCGI01000001">
    <property type="protein sequence ID" value="ODM13353.1"/>
    <property type="molecule type" value="Genomic_DNA"/>
</dbReference>
<proteinExistence type="predicted"/>
<dbReference type="Proteomes" id="UP000095003">
    <property type="component" value="Unassembled WGS sequence"/>
</dbReference>
<comment type="caution">
    <text evidence="1">The sequence shown here is derived from an EMBL/GenBank/DDBJ whole genome shotgun (WGS) entry which is preliminary data.</text>
</comment>
<protein>
    <submittedName>
        <fullName evidence="1">Uncharacterized protein</fullName>
    </submittedName>
</protein>
<dbReference type="AlphaFoldDB" id="A0A1E3AXD4"/>
<name>A0A1E3AXD4_9FIRM</name>
<reference evidence="1 2" key="1">
    <citation type="submission" date="2016-07" db="EMBL/GenBank/DDBJ databases">
        <title>Characterization of isolates of Eisenbergiella tayi derived from blood cultures, using whole genome sequencing.</title>
        <authorList>
            <person name="Burdz T."/>
            <person name="Wiebe D."/>
            <person name="Huynh C."/>
            <person name="Bernard K."/>
        </authorList>
    </citation>
    <scope>NUCLEOTIDE SEQUENCE [LARGE SCALE GENOMIC DNA]</scope>
    <source>
        <strain evidence="1 2">NML 120489</strain>
    </source>
</reference>
<organism evidence="1 2">
    <name type="scientific">Eisenbergiella tayi</name>
    <dbReference type="NCBI Taxonomy" id="1432052"/>
    <lineage>
        <taxon>Bacteria</taxon>
        <taxon>Bacillati</taxon>
        <taxon>Bacillota</taxon>
        <taxon>Clostridia</taxon>
        <taxon>Lachnospirales</taxon>
        <taxon>Lachnospiraceae</taxon>
        <taxon>Eisenbergiella</taxon>
    </lineage>
</organism>
<accession>A0A1E3AXD4</accession>